<dbReference type="Proteomes" id="UP001648503">
    <property type="component" value="Unassembled WGS sequence"/>
</dbReference>
<feature type="compositionally biased region" description="Basic and acidic residues" evidence="1">
    <location>
        <begin position="144"/>
        <end position="154"/>
    </location>
</feature>
<feature type="chain" id="PRO_5045081080" evidence="2">
    <location>
        <begin position="19"/>
        <end position="320"/>
    </location>
</feature>
<feature type="compositionally biased region" description="Basic and acidic residues" evidence="1">
    <location>
        <begin position="86"/>
        <end position="112"/>
    </location>
</feature>
<evidence type="ECO:0000313" key="4">
    <source>
        <dbReference type="Proteomes" id="UP001648503"/>
    </source>
</evidence>
<comment type="caution">
    <text evidence="3">The sequence shown here is derived from an EMBL/GenBank/DDBJ whole genome shotgun (WGS) entry which is preliminary data.</text>
</comment>
<feature type="region of interest" description="Disordered" evidence="1">
    <location>
        <begin position="68"/>
        <end position="112"/>
    </location>
</feature>
<keyword evidence="2" id="KW-0732">Signal</keyword>
<proteinExistence type="predicted"/>
<organism evidence="3 4">
    <name type="scientific">Batrachochytrium salamandrivorans</name>
    <dbReference type="NCBI Taxonomy" id="1357716"/>
    <lineage>
        <taxon>Eukaryota</taxon>
        <taxon>Fungi</taxon>
        <taxon>Fungi incertae sedis</taxon>
        <taxon>Chytridiomycota</taxon>
        <taxon>Chytridiomycota incertae sedis</taxon>
        <taxon>Chytridiomycetes</taxon>
        <taxon>Rhizophydiales</taxon>
        <taxon>Rhizophydiales incertae sedis</taxon>
        <taxon>Batrachochytrium</taxon>
    </lineage>
</organism>
<feature type="region of interest" description="Disordered" evidence="1">
    <location>
        <begin position="144"/>
        <end position="235"/>
    </location>
</feature>
<dbReference type="EMBL" id="JAFCIX010000412">
    <property type="protein sequence ID" value="KAH6591336.1"/>
    <property type="molecule type" value="Genomic_DNA"/>
</dbReference>
<protein>
    <submittedName>
        <fullName evidence="3">Uncharacterized protein</fullName>
    </submittedName>
</protein>
<feature type="compositionally biased region" description="Basic and acidic residues" evidence="1">
    <location>
        <begin position="162"/>
        <end position="191"/>
    </location>
</feature>
<gene>
    <name evidence="3" type="ORF">BASA50_008780</name>
</gene>
<feature type="signal peptide" evidence="2">
    <location>
        <begin position="1"/>
        <end position="18"/>
    </location>
</feature>
<feature type="region of interest" description="Disordered" evidence="1">
    <location>
        <begin position="273"/>
        <end position="294"/>
    </location>
</feature>
<name>A0ABQ8F4B6_9FUNG</name>
<evidence type="ECO:0000313" key="3">
    <source>
        <dbReference type="EMBL" id="KAH6591336.1"/>
    </source>
</evidence>
<keyword evidence="4" id="KW-1185">Reference proteome</keyword>
<sequence length="320" mass="37516">MKLAAAAILSLVAIATYASPAAYSENQVSAEYSAANAPVIVHLEKRTGGRPGFLERIEEIQKSVNYNHHRQEHQQEQDPQQGPAHPRNDYREQQRQLEEESQRLREQRLQEHRERLQQQEQQEQILLKYELRQELQEKQEREQKLRQKRQEQKQKQQKLIQKQHEQEQKLQKLQKQHEDKVGYQDQQDRYLKPLQTVEGENHNSDNTRGFEEGRGPNRLGSVHERKVDSEPAVELVQDDYFDEQSEDGASSQSKASTKVRLFSGQWFRKLFGRNKSTSASGKQSNSEDSSQNKVRAKVRLFSGQWFKNLFSRNKPTDTSE</sequence>
<accession>A0ABQ8F4B6</accession>
<evidence type="ECO:0000256" key="1">
    <source>
        <dbReference type="SAM" id="MobiDB-lite"/>
    </source>
</evidence>
<evidence type="ECO:0000256" key="2">
    <source>
        <dbReference type="SAM" id="SignalP"/>
    </source>
</evidence>
<feature type="compositionally biased region" description="Polar residues" evidence="1">
    <location>
        <begin position="274"/>
        <end position="293"/>
    </location>
</feature>
<feature type="compositionally biased region" description="Basic and acidic residues" evidence="1">
    <location>
        <begin position="199"/>
        <end position="229"/>
    </location>
</feature>
<reference evidence="3 4" key="1">
    <citation type="submission" date="2021-02" db="EMBL/GenBank/DDBJ databases">
        <title>Variation within the Batrachochytrium salamandrivorans European outbreak.</title>
        <authorList>
            <person name="Kelly M."/>
            <person name="Pasmans F."/>
            <person name="Shea T.P."/>
            <person name="Munoz J.F."/>
            <person name="Carranza S."/>
            <person name="Cuomo C.A."/>
            <person name="Martel A."/>
        </authorList>
    </citation>
    <scope>NUCLEOTIDE SEQUENCE [LARGE SCALE GENOMIC DNA]</scope>
    <source>
        <strain evidence="3 4">AMFP18/2</strain>
    </source>
</reference>